<dbReference type="InterPro" id="IPR016197">
    <property type="entry name" value="Chromo-like_dom_sf"/>
</dbReference>
<name>A0A183BSQ9_GLOPA</name>
<evidence type="ECO:0000313" key="5">
    <source>
        <dbReference type="Proteomes" id="UP000050741"/>
    </source>
</evidence>
<protein>
    <submittedName>
        <fullName evidence="6">Chromo domain-containing protein</fullName>
    </submittedName>
</protein>
<reference evidence="5" key="1">
    <citation type="submission" date="2014-05" db="EMBL/GenBank/DDBJ databases">
        <title>The genome and life-stage specific transcriptomes of Globodera pallida elucidate key aspects of plant parasitism by a cyst nematode.</title>
        <authorList>
            <person name="Cotton J.A."/>
            <person name="Lilley C.J."/>
            <person name="Jones L.M."/>
            <person name="Kikuchi T."/>
            <person name="Reid A.J."/>
            <person name="Thorpe P."/>
            <person name="Tsai I.J."/>
            <person name="Beasley H."/>
            <person name="Blok V."/>
            <person name="Cock P.J.A."/>
            <person name="Van den Akker S.E."/>
            <person name="Holroyd N."/>
            <person name="Hunt M."/>
            <person name="Mantelin S."/>
            <person name="Naghra H."/>
            <person name="Pain A."/>
            <person name="Palomares-Rius J.E."/>
            <person name="Zarowiecki M."/>
            <person name="Berriman M."/>
            <person name="Jones J.T."/>
            <person name="Urwin P.E."/>
        </authorList>
    </citation>
    <scope>NUCLEOTIDE SEQUENCE [LARGE SCALE GENOMIC DNA]</scope>
    <source>
        <strain evidence="5">Lindley</strain>
    </source>
</reference>
<dbReference type="InterPro" id="IPR023780">
    <property type="entry name" value="Chromo_domain"/>
</dbReference>
<dbReference type="InterPro" id="IPR051219">
    <property type="entry name" value="Heterochromatin_chromo-domain"/>
</dbReference>
<evidence type="ECO:0000256" key="2">
    <source>
        <dbReference type="ARBA" id="ARBA00023242"/>
    </source>
</evidence>
<comment type="subcellular location">
    <subcellularLocation>
        <location evidence="1">Nucleus</location>
    </subcellularLocation>
</comment>
<feature type="compositionally biased region" description="Polar residues" evidence="3">
    <location>
        <begin position="117"/>
        <end position="126"/>
    </location>
</feature>
<accession>A0A183BSQ9</accession>
<dbReference type="InterPro" id="IPR023779">
    <property type="entry name" value="Chromodomain_CS"/>
</dbReference>
<feature type="compositionally biased region" description="Basic residues" evidence="3">
    <location>
        <begin position="278"/>
        <end position="293"/>
    </location>
</feature>
<dbReference type="WBParaSite" id="GPLIN_000364500">
    <property type="protein sequence ID" value="GPLIN_000364500"/>
    <property type="gene ID" value="GPLIN_000364500"/>
</dbReference>
<feature type="compositionally biased region" description="Acidic residues" evidence="3">
    <location>
        <begin position="299"/>
        <end position="309"/>
    </location>
</feature>
<dbReference type="AlphaFoldDB" id="A0A183BSQ9"/>
<dbReference type="PANTHER" id="PTHR22812">
    <property type="entry name" value="CHROMOBOX PROTEIN"/>
    <property type="match status" value="1"/>
</dbReference>
<dbReference type="Gene3D" id="2.40.50.40">
    <property type="match status" value="2"/>
</dbReference>
<feature type="compositionally biased region" description="Basic and acidic residues" evidence="3">
    <location>
        <begin position="199"/>
        <end position="215"/>
    </location>
</feature>
<dbReference type="Pfam" id="PF00385">
    <property type="entry name" value="Chromo"/>
    <property type="match status" value="2"/>
</dbReference>
<dbReference type="InterPro" id="IPR000953">
    <property type="entry name" value="Chromo/chromo_shadow_dom"/>
</dbReference>
<dbReference type="PROSITE" id="PS00598">
    <property type="entry name" value="CHROMO_1"/>
    <property type="match status" value="1"/>
</dbReference>
<reference evidence="6" key="2">
    <citation type="submission" date="2016-06" db="UniProtKB">
        <authorList>
            <consortium name="WormBaseParasite"/>
        </authorList>
    </citation>
    <scope>IDENTIFICATION</scope>
</reference>
<evidence type="ECO:0000259" key="4">
    <source>
        <dbReference type="PROSITE" id="PS50013"/>
    </source>
</evidence>
<dbReference type="SMART" id="SM00298">
    <property type="entry name" value="CHROMO"/>
    <property type="match status" value="2"/>
</dbReference>
<evidence type="ECO:0000313" key="6">
    <source>
        <dbReference type="WBParaSite" id="GPLIN_000364500"/>
    </source>
</evidence>
<keyword evidence="5" id="KW-1185">Reference proteome</keyword>
<dbReference type="Proteomes" id="UP000050741">
    <property type="component" value="Unassembled WGS sequence"/>
</dbReference>
<feature type="region of interest" description="Disordered" evidence="3">
    <location>
        <begin position="190"/>
        <end position="309"/>
    </location>
</feature>
<feature type="region of interest" description="Disordered" evidence="3">
    <location>
        <begin position="111"/>
        <end position="136"/>
    </location>
</feature>
<dbReference type="PROSITE" id="PS50013">
    <property type="entry name" value="CHROMO_2"/>
    <property type="match status" value="2"/>
</dbReference>
<organism evidence="5 6">
    <name type="scientific">Globodera pallida</name>
    <name type="common">Potato cyst nematode worm</name>
    <name type="synonym">Heterodera pallida</name>
    <dbReference type="NCBI Taxonomy" id="36090"/>
    <lineage>
        <taxon>Eukaryota</taxon>
        <taxon>Metazoa</taxon>
        <taxon>Ecdysozoa</taxon>
        <taxon>Nematoda</taxon>
        <taxon>Chromadorea</taxon>
        <taxon>Rhabditida</taxon>
        <taxon>Tylenchina</taxon>
        <taxon>Tylenchomorpha</taxon>
        <taxon>Tylenchoidea</taxon>
        <taxon>Heteroderidae</taxon>
        <taxon>Heteroderinae</taxon>
        <taxon>Globodera</taxon>
    </lineage>
</organism>
<proteinExistence type="predicted"/>
<feature type="region of interest" description="Disordered" evidence="3">
    <location>
        <begin position="71"/>
        <end position="94"/>
    </location>
</feature>
<dbReference type="GO" id="GO:0005634">
    <property type="term" value="C:nucleus"/>
    <property type="evidence" value="ECO:0007669"/>
    <property type="project" value="UniProtKB-SubCell"/>
</dbReference>
<sequence length="389" mass="44533">MLGAYKSRWFQQYNANEIRNALRGIGPEHITTHCIPSSPRRDAICHALKLLSRLQGFAKARMLAPPEIEEPVSAAEEYRSKQSSGFNQQHHDQHPQMENGFVDVTSIEEQQDEADFEQNTSSNKNGSADPPAVPALTRVVEIERIVDERGRGAKKSSEQHEYLVKWKSVKQCWLSAADLKKFPQLTEAFEKRKGQKSTARNEDEVARDGAEHHDETDDNDANQYTDHDYTGTQQVPSKHPLQNGGIAKSDDLVRSSSRQHRPTKRFVEETNEAVERGKKARRTSPRKSGKKAGKSVLEEGNDEEEEQDVEYAVEKVLKKRERGSRVQYRVKWAGYDSSYNSWEPRNGLKHLDIVKQFEQEQSALEEKTDDNLEEDKFSFFIFGLHLHTD</sequence>
<dbReference type="SUPFAM" id="SSF54160">
    <property type="entry name" value="Chromo domain-like"/>
    <property type="match status" value="2"/>
</dbReference>
<evidence type="ECO:0000256" key="1">
    <source>
        <dbReference type="ARBA" id="ARBA00004123"/>
    </source>
</evidence>
<feature type="compositionally biased region" description="Basic and acidic residues" evidence="3">
    <location>
        <begin position="265"/>
        <end position="277"/>
    </location>
</feature>
<keyword evidence="2" id="KW-0539">Nucleus</keyword>
<dbReference type="CDD" id="cd00024">
    <property type="entry name" value="CD_CSD"/>
    <property type="match status" value="1"/>
</dbReference>
<feature type="domain" description="Chromo" evidence="4">
    <location>
        <begin position="140"/>
        <end position="201"/>
    </location>
</feature>
<evidence type="ECO:0000256" key="3">
    <source>
        <dbReference type="SAM" id="MobiDB-lite"/>
    </source>
</evidence>
<feature type="domain" description="Chromo" evidence="4">
    <location>
        <begin position="311"/>
        <end position="369"/>
    </location>
</feature>